<evidence type="ECO:0000256" key="5">
    <source>
        <dbReference type="ARBA" id="ARBA00023136"/>
    </source>
</evidence>
<feature type="transmembrane region" description="Helical" evidence="6">
    <location>
        <begin position="241"/>
        <end position="262"/>
    </location>
</feature>
<dbReference type="Pfam" id="PF02687">
    <property type="entry name" value="FtsX"/>
    <property type="match status" value="2"/>
</dbReference>
<feature type="transmembrane region" description="Helical" evidence="6">
    <location>
        <begin position="324"/>
        <end position="342"/>
    </location>
</feature>
<dbReference type="Proteomes" id="UP000240739">
    <property type="component" value="Unassembled WGS sequence"/>
</dbReference>
<keyword evidence="3 6" id="KW-0812">Transmembrane</keyword>
<evidence type="ECO:0000256" key="6">
    <source>
        <dbReference type="SAM" id="Phobius"/>
    </source>
</evidence>
<dbReference type="AlphaFoldDB" id="A0A2T4UKA7"/>
<dbReference type="InterPro" id="IPR003838">
    <property type="entry name" value="ABC3_permease_C"/>
</dbReference>
<evidence type="ECO:0000256" key="2">
    <source>
        <dbReference type="ARBA" id="ARBA00022475"/>
    </source>
</evidence>
<comment type="subcellular location">
    <subcellularLocation>
        <location evidence="1">Cell membrane</location>
        <topology evidence="1">Multi-pass membrane protein</topology>
    </subcellularLocation>
</comment>
<name>A0A2T4UKA7_9ACTN</name>
<feature type="domain" description="ABC3 transporter permease C-terminal" evidence="7">
    <location>
        <begin position="636"/>
        <end position="744"/>
    </location>
</feature>
<feature type="transmembrane region" description="Helical" evidence="6">
    <location>
        <begin position="184"/>
        <end position="208"/>
    </location>
</feature>
<keyword evidence="9" id="KW-1185">Reference proteome</keyword>
<feature type="transmembrane region" description="Helical" evidence="6">
    <location>
        <begin position="282"/>
        <end position="303"/>
    </location>
</feature>
<reference evidence="8 9" key="1">
    <citation type="submission" date="2018-03" db="EMBL/GenBank/DDBJ databases">
        <title>Aquarubrobacter algicola gen. nov., sp. nov., a novel actinobacterium isolated from shallow eutrophic lake during the end of cyanobacterial harmful algal blooms.</title>
        <authorList>
            <person name="Chun S.J."/>
        </authorList>
    </citation>
    <scope>NUCLEOTIDE SEQUENCE [LARGE SCALE GENOMIC DNA]</scope>
    <source>
        <strain evidence="8 9">Seoho-28</strain>
    </source>
</reference>
<sequence length="753" mass="77243">MTALLLGVRLALAGGRPSAVRAAMTAAGVALGVLVLLVAASIPTMVDGHDGREAARAVTPSPGPATATSTLVTAADTTFRDEDIGGLLVQAEGDRPATPPGVRRLPGPGDLVVSPALRDLLARPDAALLRERLRGRIVGTIGDAGLTGPAELFFYAGTDRLSAADGDRVTRFGGGVAPDPLPGFLTFLIAVAVVVLLLPIGAFIATAVRFGGEDRDRRLAALRLVGADRAMAARVATGETLVGALGGLLVGVGLFALARPLAGGIELFGVSVFPADVRPDATLAALVVLAIPLAAIVSSLAVLRSVVIEPLGVVRRSATAPRRLGWRLLPAVIGAWMLWGMRGDLLRTDQEFDAYRAGVAVLLVLVGMTAVLPWVVEASVRRLGGGGLPWQLAVRRIQMDGGTAARVVSGVAVAVAGAIALQTLFTAAERVSTLPNPQSSARANVAIYPVYPGDAAMPQRSVAALRAIPGVQEVSSVRLAPAQRVGADEGAEIIVGDCDSLRAYGRIGRCRDGDTFLTGRTAAAPARTFELGGEGAAPSRWRIPAGARRVEPAPGPTGGALTGILATPRALAGIRLPGAEEEVYATVAPGVGGDTIERMRNVVADGALRSDVFRTDDPIELGAFTSVRRAIFAGTALVLLLLGASLLVGGLEQLRERRRPLAVLAAFGTRRRVLAWSVLLQAAVPVTLGLAVAVGTGIGLGWMLLRVGGASFVMDWGAVAGMTGIGAAVVLLVTALTLPALLRLTAPSGLRTE</sequence>
<feature type="transmembrane region" description="Helical" evidence="6">
    <location>
        <begin position="673"/>
        <end position="704"/>
    </location>
</feature>
<feature type="domain" description="ABC3 transporter permease C-terminal" evidence="7">
    <location>
        <begin position="191"/>
        <end position="304"/>
    </location>
</feature>
<dbReference type="EMBL" id="PYYB01000001">
    <property type="protein sequence ID" value="PTL59686.1"/>
    <property type="molecule type" value="Genomic_DNA"/>
</dbReference>
<dbReference type="GO" id="GO:0005886">
    <property type="term" value="C:plasma membrane"/>
    <property type="evidence" value="ECO:0007669"/>
    <property type="project" value="UniProtKB-SubCell"/>
</dbReference>
<feature type="transmembrane region" description="Helical" evidence="6">
    <location>
        <begin position="630"/>
        <end position="652"/>
    </location>
</feature>
<evidence type="ECO:0000259" key="7">
    <source>
        <dbReference type="Pfam" id="PF02687"/>
    </source>
</evidence>
<dbReference type="OrthoDB" id="3654456at2"/>
<keyword evidence="5 6" id="KW-0472">Membrane</keyword>
<proteinExistence type="predicted"/>
<evidence type="ECO:0000256" key="3">
    <source>
        <dbReference type="ARBA" id="ARBA00022692"/>
    </source>
</evidence>
<feature type="transmembrane region" description="Helical" evidence="6">
    <location>
        <begin position="716"/>
        <end position="742"/>
    </location>
</feature>
<feature type="transmembrane region" description="Helical" evidence="6">
    <location>
        <begin position="354"/>
        <end position="376"/>
    </location>
</feature>
<feature type="transmembrane region" description="Helical" evidence="6">
    <location>
        <begin position="404"/>
        <end position="425"/>
    </location>
</feature>
<organism evidence="8 9">
    <name type="scientific">Paraconexibacter algicola</name>
    <dbReference type="NCBI Taxonomy" id="2133960"/>
    <lineage>
        <taxon>Bacteria</taxon>
        <taxon>Bacillati</taxon>
        <taxon>Actinomycetota</taxon>
        <taxon>Thermoleophilia</taxon>
        <taxon>Solirubrobacterales</taxon>
        <taxon>Paraconexibacteraceae</taxon>
        <taxon>Paraconexibacter</taxon>
    </lineage>
</organism>
<evidence type="ECO:0000313" key="8">
    <source>
        <dbReference type="EMBL" id="PTL59686.1"/>
    </source>
</evidence>
<evidence type="ECO:0000256" key="1">
    <source>
        <dbReference type="ARBA" id="ARBA00004651"/>
    </source>
</evidence>
<keyword evidence="2" id="KW-1003">Cell membrane</keyword>
<dbReference type="RefSeq" id="WP_107568329.1">
    <property type="nucleotide sequence ID" value="NZ_PYYB01000001.1"/>
</dbReference>
<evidence type="ECO:0000313" key="9">
    <source>
        <dbReference type="Proteomes" id="UP000240739"/>
    </source>
</evidence>
<keyword evidence="4 6" id="KW-1133">Transmembrane helix</keyword>
<evidence type="ECO:0000256" key="4">
    <source>
        <dbReference type="ARBA" id="ARBA00022989"/>
    </source>
</evidence>
<gene>
    <name evidence="8" type="ORF">C7Y72_08500</name>
</gene>
<protein>
    <recommendedName>
        <fullName evidence="7">ABC3 transporter permease C-terminal domain-containing protein</fullName>
    </recommendedName>
</protein>
<comment type="caution">
    <text evidence="8">The sequence shown here is derived from an EMBL/GenBank/DDBJ whole genome shotgun (WGS) entry which is preliminary data.</text>
</comment>
<accession>A0A2T4UKA7</accession>